<dbReference type="CDD" id="cd00009">
    <property type="entry name" value="AAA"/>
    <property type="match status" value="1"/>
</dbReference>
<reference evidence="15" key="1">
    <citation type="submission" date="2018-02" db="EMBL/GenBank/DDBJ databases">
        <authorList>
            <person name="Hausmann B."/>
        </authorList>
    </citation>
    <scope>NUCLEOTIDE SEQUENCE [LARGE SCALE GENOMIC DNA]</scope>
    <source>
        <strain evidence="15">Peat soil MAG SbA1</strain>
    </source>
</reference>
<keyword evidence="10" id="KW-0804">Transcription</keyword>
<keyword evidence="5" id="KW-0067">ATP-binding</keyword>
<dbReference type="PROSITE" id="PS00688">
    <property type="entry name" value="SIGMA54_INTERACT_3"/>
    <property type="match status" value="1"/>
</dbReference>
<dbReference type="Gene3D" id="3.40.50.300">
    <property type="entry name" value="P-loop containing nucleotide triphosphate hydrolases"/>
    <property type="match status" value="1"/>
</dbReference>
<dbReference type="EMBL" id="OMOD01000142">
    <property type="protein sequence ID" value="SPF43151.1"/>
    <property type="molecule type" value="Genomic_DNA"/>
</dbReference>
<dbReference type="PRINTS" id="PR01590">
    <property type="entry name" value="HTHFIS"/>
</dbReference>
<sequence>MAAILIVEDEAKMRRLLELNLGEDGFATFSAGDAETGLKLLRENSIDLVLTDLKLPGLDGLEFLQAVKRQNAALPVVVMTAFGSVETAVEAMKAGASDYVLKPFSLSEMRMVIHKELDVRNLREENRELREALGKRYAHPNVVARSPKMQEVLATVERVAPTNSTVLLGGESGVGKDLIARAIHEKSRRARGPFLKINSTAIPENLLESELFGYERGAFTGAATSKPGKFELADKGTLFLDEIGDVPPATQVKLLRVLQEREFERLGGTRTIKVDVRLIAATNRDLRAALEEGTFREDLYYRLNVVPIDIAPLRERKEDIPDLVNLFISRFAGDSGKPVEAITPEAMQILVNYHWPGNVRELQNVIERGCALAKGNVLDAADIHLDLRPAKAANGAAGFLPDGMTLEQWEDEMVQEALRRANGNKSQAARLLGLSRNALRYRLSKIGIADEPEKDG</sequence>
<dbReference type="GO" id="GO:0005737">
    <property type="term" value="C:cytoplasm"/>
    <property type="evidence" value="ECO:0007669"/>
    <property type="project" value="UniProtKB-SubCell"/>
</dbReference>
<keyword evidence="3 11" id="KW-0597">Phosphoprotein</keyword>
<dbReference type="PANTHER" id="PTHR32071">
    <property type="entry name" value="TRANSCRIPTIONAL REGULATORY PROTEIN"/>
    <property type="match status" value="1"/>
</dbReference>
<evidence type="ECO:0000256" key="5">
    <source>
        <dbReference type="ARBA" id="ARBA00022840"/>
    </source>
</evidence>
<dbReference type="GO" id="GO:0006355">
    <property type="term" value="P:regulation of DNA-templated transcription"/>
    <property type="evidence" value="ECO:0007669"/>
    <property type="project" value="InterPro"/>
</dbReference>
<evidence type="ECO:0000313" key="15">
    <source>
        <dbReference type="Proteomes" id="UP000238701"/>
    </source>
</evidence>
<dbReference type="Proteomes" id="UP000238701">
    <property type="component" value="Unassembled WGS sequence"/>
</dbReference>
<dbReference type="InterPro" id="IPR025944">
    <property type="entry name" value="Sigma_54_int_dom_CS"/>
</dbReference>
<evidence type="ECO:0000256" key="11">
    <source>
        <dbReference type="PROSITE-ProRule" id="PRU00169"/>
    </source>
</evidence>
<dbReference type="InterPro" id="IPR058031">
    <property type="entry name" value="AAA_lid_NorR"/>
</dbReference>
<feature type="modified residue" description="4-aspartylphosphate" evidence="11">
    <location>
        <position position="52"/>
    </location>
</feature>
<dbReference type="InterPro" id="IPR003593">
    <property type="entry name" value="AAA+_ATPase"/>
</dbReference>
<accession>A0A2U3KU23</accession>
<keyword evidence="6" id="KW-0902">Two-component regulatory system</keyword>
<keyword evidence="2" id="KW-0963">Cytoplasm</keyword>
<evidence type="ECO:0000256" key="4">
    <source>
        <dbReference type="ARBA" id="ARBA00022741"/>
    </source>
</evidence>
<evidence type="ECO:0000256" key="9">
    <source>
        <dbReference type="ARBA" id="ARBA00023159"/>
    </source>
</evidence>
<dbReference type="Gene3D" id="1.10.8.60">
    <property type="match status" value="1"/>
</dbReference>
<keyword evidence="8" id="KW-0238">DNA-binding</keyword>
<dbReference type="PROSITE" id="PS00675">
    <property type="entry name" value="SIGMA54_INTERACT_1"/>
    <property type="match status" value="1"/>
</dbReference>
<evidence type="ECO:0000256" key="7">
    <source>
        <dbReference type="ARBA" id="ARBA00023015"/>
    </source>
</evidence>
<protein>
    <submittedName>
        <fullName evidence="14">Acetoacetate metabolism regulatory protein AtoC</fullName>
    </submittedName>
</protein>
<dbReference type="PROSITE" id="PS00676">
    <property type="entry name" value="SIGMA54_INTERACT_2"/>
    <property type="match status" value="1"/>
</dbReference>
<dbReference type="InterPro" id="IPR011006">
    <property type="entry name" value="CheY-like_superfamily"/>
</dbReference>
<proteinExistence type="predicted"/>
<dbReference type="Gene3D" id="3.40.50.2300">
    <property type="match status" value="1"/>
</dbReference>
<evidence type="ECO:0000256" key="10">
    <source>
        <dbReference type="ARBA" id="ARBA00023163"/>
    </source>
</evidence>
<dbReference type="InterPro" id="IPR025662">
    <property type="entry name" value="Sigma_54_int_dom_ATP-bd_1"/>
</dbReference>
<evidence type="ECO:0000256" key="2">
    <source>
        <dbReference type="ARBA" id="ARBA00022490"/>
    </source>
</evidence>
<dbReference type="Pfam" id="PF02954">
    <property type="entry name" value="HTH_8"/>
    <property type="match status" value="1"/>
</dbReference>
<evidence type="ECO:0000256" key="3">
    <source>
        <dbReference type="ARBA" id="ARBA00022553"/>
    </source>
</evidence>
<evidence type="ECO:0000256" key="1">
    <source>
        <dbReference type="ARBA" id="ARBA00004496"/>
    </source>
</evidence>
<dbReference type="FunFam" id="1.10.8.60:FF:000014">
    <property type="entry name" value="DNA-binding transcriptional regulator NtrC"/>
    <property type="match status" value="1"/>
</dbReference>
<evidence type="ECO:0000259" key="12">
    <source>
        <dbReference type="PROSITE" id="PS50045"/>
    </source>
</evidence>
<dbReference type="SUPFAM" id="SSF46689">
    <property type="entry name" value="Homeodomain-like"/>
    <property type="match status" value="1"/>
</dbReference>
<feature type="domain" description="Response regulatory" evidence="13">
    <location>
        <begin position="3"/>
        <end position="117"/>
    </location>
</feature>
<dbReference type="InterPro" id="IPR002078">
    <property type="entry name" value="Sigma_54_int"/>
</dbReference>
<dbReference type="InterPro" id="IPR025943">
    <property type="entry name" value="Sigma_54_int_dom_ATP-bd_2"/>
</dbReference>
<dbReference type="InterPro" id="IPR002197">
    <property type="entry name" value="HTH_Fis"/>
</dbReference>
<name>A0A2U3KU23_9BACT</name>
<dbReference type="GO" id="GO:0005524">
    <property type="term" value="F:ATP binding"/>
    <property type="evidence" value="ECO:0007669"/>
    <property type="project" value="UniProtKB-KW"/>
</dbReference>
<dbReference type="SMART" id="SM00448">
    <property type="entry name" value="REC"/>
    <property type="match status" value="1"/>
</dbReference>
<dbReference type="Gene3D" id="1.10.10.60">
    <property type="entry name" value="Homeodomain-like"/>
    <property type="match status" value="1"/>
</dbReference>
<dbReference type="FunFam" id="3.40.50.300:FF:000006">
    <property type="entry name" value="DNA-binding transcriptional regulator NtrC"/>
    <property type="match status" value="1"/>
</dbReference>
<comment type="subcellular location">
    <subcellularLocation>
        <location evidence="1">Cytoplasm</location>
    </subcellularLocation>
</comment>
<feature type="domain" description="Sigma-54 factor interaction" evidence="12">
    <location>
        <begin position="142"/>
        <end position="371"/>
    </location>
</feature>
<dbReference type="OrthoDB" id="9803970at2"/>
<dbReference type="PANTHER" id="PTHR32071:SF113">
    <property type="entry name" value="ALGINATE BIOSYNTHESIS TRANSCRIPTIONAL REGULATORY PROTEIN ALGB"/>
    <property type="match status" value="1"/>
</dbReference>
<dbReference type="GO" id="GO:0043565">
    <property type="term" value="F:sequence-specific DNA binding"/>
    <property type="evidence" value="ECO:0007669"/>
    <property type="project" value="InterPro"/>
</dbReference>
<dbReference type="Pfam" id="PF25601">
    <property type="entry name" value="AAA_lid_14"/>
    <property type="match status" value="1"/>
</dbReference>
<dbReference type="SMART" id="SM00382">
    <property type="entry name" value="AAA"/>
    <property type="match status" value="1"/>
</dbReference>
<dbReference type="PROSITE" id="PS50045">
    <property type="entry name" value="SIGMA54_INTERACT_4"/>
    <property type="match status" value="1"/>
</dbReference>
<dbReference type="InterPro" id="IPR009057">
    <property type="entry name" value="Homeodomain-like_sf"/>
</dbReference>
<dbReference type="PROSITE" id="PS50110">
    <property type="entry name" value="RESPONSE_REGULATORY"/>
    <property type="match status" value="1"/>
</dbReference>
<dbReference type="GO" id="GO:0000160">
    <property type="term" value="P:phosphorelay signal transduction system"/>
    <property type="evidence" value="ECO:0007669"/>
    <property type="project" value="UniProtKB-KW"/>
</dbReference>
<evidence type="ECO:0000256" key="8">
    <source>
        <dbReference type="ARBA" id="ARBA00023125"/>
    </source>
</evidence>
<gene>
    <name evidence="14" type="primary">atoC</name>
    <name evidence="14" type="ORF">SBA1_480021</name>
</gene>
<organism evidence="14 15">
    <name type="scientific">Candidatus Sulfotelmatobacter kueseliae</name>
    <dbReference type="NCBI Taxonomy" id="2042962"/>
    <lineage>
        <taxon>Bacteria</taxon>
        <taxon>Pseudomonadati</taxon>
        <taxon>Acidobacteriota</taxon>
        <taxon>Terriglobia</taxon>
        <taxon>Terriglobales</taxon>
        <taxon>Candidatus Korobacteraceae</taxon>
        <taxon>Candidatus Sulfotelmatobacter</taxon>
    </lineage>
</organism>
<dbReference type="SUPFAM" id="SSF52540">
    <property type="entry name" value="P-loop containing nucleoside triphosphate hydrolases"/>
    <property type="match status" value="1"/>
</dbReference>
<dbReference type="SUPFAM" id="SSF52172">
    <property type="entry name" value="CheY-like"/>
    <property type="match status" value="1"/>
</dbReference>
<dbReference type="AlphaFoldDB" id="A0A2U3KU23"/>
<dbReference type="InterPro" id="IPR027417">
    <property type="entry name" value="P-loop_NTPase"/>
</dbReference>
<dbReference type="InterPro" id="IPR001789">
    <property type="entry name" value="Sig_transdc_resp-reg_receiver"/>
</dbReference>
<keyword evidence="9" id="KW-0010">Activator</keyword>
<evidence type="ECO:0000259" key="13">
    <source>
        <dbReference type="PROSITE" id="PS50110"/>
    </source>
</evidence>
<dbReference type="Pfam" id="PF00158">
    <property type="entry name" value="Sigma54_activat"/>
    <property type="match status" value="1"/>
</dbReference>
<evidence type="ECO:0000256" key="6">
    <source>
        <dbReference type="ARBA" id="ARBA00023012"/>
    </source>
</evidence>
<evidence type="ECO:0000313" key="14">
    <source>
        <dbReference type="EMBL" id="SPF43151.1"/>
    </source>
</evidence>
<dbReference type="Pfam" id="PF00072">
    <property type="entry name" value="Response_reg"/>
    <property type="match status" value="1"/>
</dbReference>
<keyword evidence="7" id="KW-0805">Transcription regulation</keyword>
<dbReference type="FunFam" id="3.40.50.2300:FF:000018">
    <property type="entry name" value="DNA-binding transcriptional regulator NtrC"/>
    <property type="match status" value="1"/>
</dbReference>
<keyword evidence="4" id="KW-0547">Nucleotide-binding</keyword>